<dbReference type="Proteomes" id="UP000007306">
    <property type="component" value="Chromosome 1"/>
</dbReference>
<dbReference type="Gramene" id="ORGLA01G0328000.1">
    <property type="protein sequence ID" value="ORGLA01G0328000.1"/>
    <property type="gene ID" value="ORGLA01G0328000"/>
</dbReference>
<proteinExistence type="predicted"/>
<protein>
    <submittedName>
        <fullName evidence="2">Uncharacterized protein</fullName>
    </submittedName>
</protein>
<dbReference type="AlphaFoldDB" id="I1NTU0"/>
<dbReference type="HOGENOM" id="CLU_2549727_0_0_1"/>
<reference evidence="2 3" key="2">
    <citation type="submission" date="2018-04" db="EMBL/GenBank/DDBJ databases">
        <title>OglaRS2 (Oryza glaberrima Reference Sequence Version 2).</title>
        <authorList>
            <person name="Zhang J."/>
            <person name="Kudrna D."/>
            <person name="Lee S."/>
            <person name="Talag J."/>
            <person name="Rajasekar S."/>
            <person name="Wing R.A."/>
        </authorList>
    </citation>
    <scope>NUCLEOTIDE SEQUENCE [LARGE SCALE GENOMIC DNA]</scope>
    <source>
        <strain evidence="2 3">cv. IRGC 96717</strain>
    </source>
</reference>
<evidence type="ECO:0000313" key="3">
    <source>
        <dbReference type="Proteomes" id="UP000007306"/>
    </source>
</evidence>
<reference evidence="2" key="1">
    <citation type="submission" date="2015-06" db="UniProtKB">
        <authorList>
            <consortium name="EnsemblPlants"/>
        </authorList>
    </citation>
    <scope>IDENTIFICATION</scope>
</reference>
<organism evidence="2 3">
    <name type="scientific">Oryza glaberrima</name>
    <name type="common">African rice</name>
    <dbReference type="NCBI Taxonomy" id="4538"/>
    <lineage>
        <taxon>Eukaryota</taxon>
        <taxon>Viridiplantae</taxon>
        <taxon>Streptophyta</taxon>
        <taxon>Embryophyta</taxon>
        <taxon>Tracheophyta</taxon>
        <taxon>Spermatophyta</taxon>
        <taxon>Magnoliopsida</taxon>
        <taxon>Liliopsida</taxon>
        <taxon>Poales</taxon>
        <taxon>Poaceae</taxon>
        <taxon>BOP clade</taxon>
        <taxon>Oryzoideae</taxon>
        <taxon>Oryzeae</taxon>
        <taxon>Oryzinae</taxon>
        <taxon>Oryza</taxon>
    </lineage>
</organism>
<keyword evidence="1" id="KW-0472">Membrane</keyword>
<keyword evidence="3" id="KW-1185">Reference proteome</keyword>
<feature type="transmembrane region" description="Helical" evidence="1">
    <location>
        <begin position="58"/>
        <end position="77"/>
    </location>
</feature>
<name>I1NTU0_ORYGL</name>
<accession>I1NTU0</accession>
<keyword evidence="1" id="KW-1133">Transmembrane helix</keyword>
<dbReference type="EnsemblPlants" id="ORGLA01G0328000.1">
    <property type="protein sequence ID" value="ORGLA01G0328000.1"/>
    <property type="gene ID" value="ORGLA01G0328000"/>
</dbReference>
<evidence type="ECO:0000256" key="1">
    <source>
        <dbReference type="SAM" id="Phobius"/>
    </source>
</evidence>
<sequence length="89" mass="10378">MAEAVNGWRNHRIRLRGVGKRSAAQGGNRLDCDGRSLSGWPRRTKGIESRERERERELFLLLLLLLFSLLLFVVFLVGSRREGERREEE</sequence>
<keyword evidence="1" id="KW-0812">Transmembrane</keyword>
<evidence type="ECO:0000313" key="2">
    <source>
        <dbReference type="EnsemblPlants" id="ORGLA01G0328000.1"/>
    </source>
</evidence>